<accession>A0A9P7N2K2</accession>
<proteinExistence type="predicted"/>
<keyword evidence="3" id="KW-1185">Reference proteome</keyword>
<comment type="caution">
    <text evidence="2">The sequence shown here is derived from an EMBL/GenBank/DDBJ whole genome shotgun (WGS) entry which is preliminary data.</text>
</comment>
<dbReference type="AlphaFoldDB" id="A0A9P7N2K2"/>
<feature type="non-terminal residue" evidence="2">
    <location>
        <position position="1"/>
    </location>
</feature>
<evidence type="ECO:0000313" key="2">
    <source>
        <dbReference type="EMBL" id="KAG5986544.1"/>
    </source>
</evidence>
<feature type="non-terminal residue" evidence="2">
    <location>
        <position position="67"/>
    </location>
</feature>
<name>A0A9P7N2K2_9HYPO</name>
<evidence type="ECO:0000313" key="3">
    <source>
        <dbReference type="Proteomes" id="UP000748025"/>
    </source>
</evidence>
<sequence>SIEYHLLPRPRPLRMGNQKGARACAPFPASAKAVRSEEGANNSTCSNMNMETLSTSEITGSRSCLMI</sequence>
<evidence type="ECO:0000256" key="1">
    <source>
        <dbReference type="SAM" id="MobiDB-lite"/>
    </source>
</evidence>
<reference evidence="2" key="1">
    <citation type="journal article" date="2020" name="bioRxiv">
        <title>Whole genome comparisons of ergot fungi reveals the divergence and evolution of species within the genus Claviceps are the result of varying mechanisms driving genome evolution and host range expansion.</title>
        <authorList>
            <person name="Wyka S.A."/>
            <person name="Mondo S.J."/>
            <person name="Liu M."/>
            <person name="Dettman J."/>
            <person name="Nalam V."/>
            <person name="Broders K.D."/>
        </authorList>
    </citation>
    <scope>NUCLEOTIDE SEQUENCE</scope>
    <source>
        <strain evidence="2">CCC 602</strain>
    </source>
</reference>
<feature type="region of interest" description="Disordered" evidence="1">
    <location>
        <begin position="1"/>
        <end position="20"/>
    </location>
</feature>
<dbReference type="Proteomes" id="UP000748025">
    <property type="component" value="Unassembled WGS sequence"/>
</dbReference>
<organism evidence="2 3">
    <name type="scientific">Claviceps pusilla</name>
    <dbReference type="NCBI Taxonomy" id="123648"/>
    <lineage>
        <taxon>Eukaryota</taxon>
        <taxon>Fungi</taxon>
        <taxon>Dikarya</taxon>
        <taxon>Ascomycota</taxon>
        <taxon>Pezizomycotina</taxon>
        <taxon>Sordariomycetes</taxon>
        <taxon>Hypocreomycetidae</taxon>
        <taxon>Hypocreales</taxon>
        <taxon>Clavicipitaceae</taxon>
        <taxon>Claviceps</taxon>
    </lineage>
</organism>
<gene>
    <name evidence="2" type="ORF">E4U43_005463</name>
</gene>
<dbReference type="EMBL" id="SRPW01003595">
    <property type="protein sequence ID" value="KAG5986544.1"/>
    <property type="molecule type" value="Genomic_DNA"/>
</dbReference>
<protein>
    <submittedName>
        <fullName evidence="2">Uncharacterized protein</fullName>
    </submittedName>
</protein>